<name>A0A0V0IG62_SOLCH</name>
<proteinExistence type="predicted"/>
<dbReference type="AlphaFoldDB" id="A0A0V0IG62"/>
<accession>A0A0V0IG62</accession>
<protein>
    <submittedName>
        <fullName evidence="1">Putative ovule protein</fullName>
    </submittedName>
</protein>
<reference evidence="1" key="1">
    <citation type="submission" date="2015-12" db="EMBL/GenBank/DDBJ databases">
        <title>Gene expression during late stages of embryo sac development: a critical building block for successful pollen-pistil interactions.</title>
        <authorList>
            <person name="Liu Y."/>
            <person name="Joly V."/>
            <person name="Sabar M."/>
            <person name="Matton D.P."/>
        </authorList>
    </citation>
    <scope>NUCLEOTIDE SEQUENCE</scope>
</reference>
<dbReference type="EMBL" id="GEDG01007553">
    <property type="protein sequence ID" value="JAP30944.1"/>
    <property type="molecule type" value="Transcribed_RNA"/>
</dbReference>
<organism evidence="1">
    <name type="scientific">Solanum chacoense</name>
    <name type="common">Chaco potato</name>
    <dbReference type="NCBI Taxonomy" id="4108"/>
    <lineage>
        <taxon>Eukaryota</taxon>
        <taxon>Viridiplantae</taxon>
        <taxon>Streptophyta</taxon>
        <taxon>Embryophyta</taxon>
        <taxon>Tracheophyta</taxon>
        <taxon>Spermatophyta</taxon>
        <taxon>Magnoliopsida</taxon>
        <taxon>eudicotyledons</taxon>
        <taxon>Gunneridae</taxon>
        <taxon>Pentapetalae</taxon>
        <taxon>asterids</taxon>
        <taxon>lamiids</taxon>
        <taxon>Solanales</taxon>
        <taxon>Solanaceae</taxon>
        <taxon>Solanoideae</taxon>
        <taxon>Solaneae</taxon>
        <taxon>Solanum</taxon>
    </lineage>
</organism>
<evidence type="ECO:0000313" key="1">
    <source>
        <dbReference type="EMBL" id="JAP30944.1"/>
    </source>
</evidence>
<sequence>MKIYRVQIPKIVRENLKTNHFSKFTSHPPNFIKYSIAYTTNDPIAFSFWGMGLRGFCGGVFVLNNFYFFMAKINKTVPLNRWGRCPQEAIGVACRAINIGICSVHP</sequence>